<gene>
    <name evidence="10" type="ORF">SDC9_123934</name>
</gene>
<name>A0A645CJ07_9ZZZZ</name>
<keyword evidence="4" id="KW-0997">Cell inner membrane</keyword>
<keyword evidence="2" id="KW-0813">Transport</keyword>
<evidence type="ECO:0000256" key="7">
    <source>
        <dbReference type="ARBA" id="ARBA00023136"/>
    </source>
</evidence>
<organism evidence="10">
    <name type="scientific">bioreactor metagenome</name>
    <dbReference type="NCBI Taxonomy" id="1076179"/>
    <lineage>
        <taxon>unclassified sequences</taxon>
        <taxon>metagenomes</taxon>
        <taxon>ecological metagenomes</taxon>
    </lineage>
</organism>
<feature type="transmembrane region" description="Helical" evidence="8">
    <location>
        <begin position="48"/>
        <end position="66"/>
    </location>
</feature>
<dbReference type="EMBL" id="VSSQ01027605">
    <property type="protein sequence ID" value="MPM76935.1"/>
    <property type="molecule type" value="Genomic_DNA"/>
</dbReference>
<dbReference type="Pfam" id="PF04290">
    <property type="entry name" value="DctQ"/>
    <property type="match status" value="1"/>
</dbReference>
<dbReference type="AlphaFoldDB" id="A0A645CJ07"/>
<reference evidence="10" key="1">
    <citation type="submission" date="2019-08" db="EMBL/GenBank/DDBJ databases">
        <authorList>
            <person name="Kucharzyk K."/>
            <person name="Murdoch R.W."/>
            <person name="Higgins S."/>
            <person name="Loffler F."/>
        </authorList>
    </citation>
    <scope>NUCLEOTIDE SEQUENCE</scope>
</reference>
<comment type="subcellular location">
    <subcellularLocation>
        <location evidence="1">Cell inner membrane</location>
        <topology evidence="1">Multi-pass membrane protein</topology>
    </subcellularLocation>
</comment>
<feature type="transmembrane region" description="Helical" evidence="8">
    <location>
        <begin position="15"/>
        <end position="36"/>
    </location>
</feature>
<comment type="caution">
    <text evidence="10">The sequence shown here is derived from an EMBL/GenBank/DDBJ whole genome shotgun (WGS) entry which is preliminary data.</text>
</comment>
<evidence type="ECO:0000259" key="9">
    <source>
        <dbReference type="Pfam" id="PF04290"/>
    </source>
</evidence>
<evidence type="ECO:0000313" key="10">
    <source>
        <dbReference type="EMBL" id="MPM76935.1"/>
    </source>
</evidence>
<accession>A0A645CJ07</accession>
<evidence type="ECO:0000256" key="3">
    <source>
        <dbReference type="ARBA" id="ARBA00022475"/>
    </source>
</evidence>
<dbReference type="InterPro" id="IPR007387">
    <property type="entry name" value="TRAP_DctQ"/>
</dbReference>
<keyword evidence="3" id="KW-1003">Cell membrane</keyword>
<dbReference type="PANTHER" id="PTHR35011:SF2">
    <property type="entry name" value="2,3-DIKETO-L-GULONATE TRAP TRANSPORTER SMALL PERMEASE PROTEIN YIAM"/>
    <property type="match status" value="1"/>
</dbReference>
<evidence type="ECO:0000256" key="4">
    <source>
        <dbReference type="ARBA" id="ARBA00022519"/>
    </source>
</evidence>
<evidence type="ECO:0000256" key="6">
    <source>
        <dbReference type="ARBA" id="ARBA00022989"/>
    </source>
</evidence>
<dbReference type="InterPro" id="IPR055348">
    <property type="entry name" value="DctQ"/>
</dbReference>
<dbReference type="GO" id="GO:0022857">
    <property type="term" value="F:transmembrane transporter activity"/>
    <property type="evidence" value="ECO:0007669"/>
    <property type="project" value="TreeGrafter"/>
</dbReference>
<feature type="transmembrane region" description="Helical" evidence="8">
    <location>
        <begin position="87"/>
        <end position="108"/>
    </location>
</feature>
<evidence type="ECO:0000256" key="1">
    <source>
        <dbReference type="ARBA" id="ARBA00004429"/>
    </source>
</evidence>
<dbReference type="GO" id="GO:0005886">
    <property type="term" value="C:plasma membrane"/>
    <property type="evidence" value="ECO:0007669"/>
    <property type="project" value="UniProtKB-SubCell"/>
</dbReference>
<dbReference type="PANTHER" id="PTHR35011">
    <property type="entry name" value="2,3-DIKETO-L-GULONATE TRAP TRANSPORTER SMALL PERMEASE PROTEIN YIAM"/>
    <property type="match status" value="1"/>
</dbReference>
<evidence type="ECO:0000256" key="8">
    <source>
        <dbReference type="SAM" id="Phobius"/>
    </source>
</evidence>
<evidence type="ECO:0000256" key="5">
    <source>
        <dbReference type="ARBA" id="ARBA00022692"/>
    </source>
</evidence>
<proteinExistence type="predicted"/>
<evidence type="ECO:0000256" key="2">
    <source>
        <dbReference type="ARBA" id="ARBA00022448"/>
    </source>
</evidence>
<feature type="domain" description="Tripartite ATP-independent periplasmic transporters DctQ component" evidence="9">
    <location>
        <begin position="23"/>
        <end position="149"/>
    </location>
</feature>
<keyword evidence="6 8" id="KW-1133">Transmembrane helix</keyword>
<protein>
    <recommendedName>
        <fullName evidence="9">Tripartite ATP-independent periplasmic transporters DctQ component domain-containing protein</fullName>
    </recommendedName>
</protein>
<keyword evidence="7 8" id="KW-0472">Membrane</keyword>
<feature type="transmembrane region" description="Helical" evidence="8">
    <location>
        <begin position="128"/>
        <end position="147"/>
    </location>
</feature>
<keyword evidence="5 8" id="KW-0812">Transmembrane</keyword>
<sequence>MRKYLKALDYFEEGILVIGFTIMIIMNFFNVVSRFLLPQTPFSYTEELTILIFIWITVFGIAFGYKRGAHTGLTILTDKLPDRMKKIVVVIGTMFSVFLMVVICITGYKMVMVQLRYGSLMPGLKISTAWGGIAIPLGGVLISIRAIQAGVVNFIKIGKESST</sequence>
<dbReference type="GO" id="GO:0015740">
    <property type="term" value="P:C4-dicarboxylate transport"/>
    <property type="evidence" value="ECO:0007669"/>
    <property type="project" value="TreeGrafter"/>
</dbReference>